<evidence type="ECO:0000313" key="1">
    <source>
        <dbReference type="EMBL" id="CAD7697649.1"/>
    </source>
</evidence>
<evidence type="ECO:0000313" key="2">
    <source>
        <dbReference type="Proteomes" id="UP000708148"/>
    </source>
</evidence>
<organism evidence="1 2">
    <name type="scientific">Ostreobium quekettii</name>
    <dbReference type="NCBI Taxonomy" id="121088"/>
    <lineage>
        <taxon>Eukaryota</taxon>
        <taxon>Viridiplantae</taxon>
        <taxon>Chlorophyta</taxon>
        <taxon>core chlorophytes</taxon>
        <taxon>Ulvophyceae</taxon>
        <taxon>TCBD clade</taxon>
        <taxon>Bryopsidales</taxon>
        <taxon>Ostreobineae</taxon>
        <taxon>Ostreobiaceae</taxon>
        <taxon>Ostreobium</taxon>
    </lineage>
</organism>
<name>A0A8S1IR68_9CHLO</name>
<dbReference type="EMBL" id="CAJHUC010000693">
    <property type="protein sequence ID" value="CAD7697649.1"/>
    <property type="molecule type" value="Genomic_DNA"/>
</dbReference>
<dbReference type="AlphaFoldDB" id="A0A8S1IR68"/>
<proteinExistence type="predicted"/>
<comment type="caution">
    <text evidence="1">The sequence shown here is derived from an EMBL/GenBank/DDBJ whole genome shotgun (WGS) entry which is preliminary data.</text>
</comment>
<gene>
    <name evidence="1" type="ORF">OSTQU699_LOCUS3010</name>
</gene>
<protein>
    <submittedName>
        <fullName evidence="1">Uncharacterized protein</fullName>
    </submittedName>
</protein>
<keyword evidence="2" id="KW-1185">Reference proteome</keyword>
<reference evidence="1" key="1">
    <citation type="submission" date="2020-12" db="EMBL/GenBank/DDBJ databases">
        <authorList>
            <person name="Iha C."/>
        </authorList>
    </citation>
    <scope>NUCLEOTIDE SEQUENCE</scope>
</reference>
<dbReference type="Proteomes" id="UP000708148">
    <property type="component" value="Unassembled WGS sequence"/>
</dbReference>
<sequence>MQGWGLVEYSRAQDKSCSSENLHKVSRMSLCSMLLLSRVQHIVTTQVNDWTERPFHGCALLWFCVPLSYGPLWQQNAALQRCCVRTSPALAAEYILLLKIACTTPQYCPTANLLHDPTLRLLCTGVPWIALHPPDMLFPRIVQTCRRSAGFYLYQTYSQSYS</sequence>
<accession>A0A8S1IR68</accession>